<organism evidence="2 3">
    <name type="scientific">Marinithermus hydrothermalis (strain DSM 14884 / JCM 11576 / T1)</name>
    <dbReference type="NCBI Taxonomy" id="869210"/>
    <lineage>
        <taxon>Bacteria</taxon>
        <taxon>Thermotogati</taxon>
        <taxon>Deinococcota</taxon>
        <taxon>Deinococci</taxon>
        <taxon>Thermales</taxon>
        <taxon>Thermaceae</taxon>
        <taxon>Marinithermus</taxon>
    </lineage>
</organism>
<dbReference type="RefSeq" id="WP_013704647.1">
    <property type="nucleotide sequence ID" value="NC_015387.1"/>
</dbReference>
<dbReference type="EMBL" id="CP002630">
    <property type="protein sequence ID" value="AEB12601.1"/>
    <property type="molecule type" value="Genomic_DNA"/>
</dbReference>
<name>F2NR23_MARHT</name>
<proteinExistence type="predicted"/>
<dbReference type="NCBIfam" id="NF004584">
    <property type="entry name" value="PRK05928.2-1"/>
    <property type="match status" value="1"/>
</dbReference>
<protein>
    <submittedName>
        <fullName evidence="2">Uroporphyrinogen III synthase HEM4</fullName>
    </submittedName>
</protein>
<evidence type="ECO:0000313" key="2">
    <source>
        <dbReference type="EMBL" id="AEB12601.1"/>
    </source>
</evidence>
<dbReference type="HOGENOM" id="CLU_011276_9_1_0"/>
<dbReference type="GO" id="GO:0004852">
    <property type="term" value="F:uroporphyrinogen-III synthase activity"/>
    <property type="evidence" value="ECO:0007669"/>
    <property type="project" value="InterPro"/>
</dbReference>
<keyword evidence="3" id="KW-1185">Reference proteome</keyword>
<dbReference type="OrthoDB" id="9775656at2"/>
<dbReference type="PANTHER" id="PTHR40082">
    <property type="entry name" value="BLR5956 PROTEIN"/>
    <property type="match status" value="1"/>
</dbReference>
<dbReference type="PANTHER" id="PTHR40082:SF1">
    <property type="entry name" value="BLR5956 PROTEIN"/>
    <property type="match status" value="1"/>
</dbReference>
<dbReference type="Pfam" id="PF02602">
    <property type="entry name" value="HEM4"/>
    <property type="match status" value="1"/>
</dbReference>
<dbReference type="GO" id="GO:0006780">
    <property type="term" value="P:uroporphyrinogen III biosynthetic process"/>
    <property type="evidence" value="ECO:0007669"/>
    <property type="project" value="InterPro"/>
</dbReference>
<dbReference type="InterPro" id="IPR003754">
    <property type="entry name" value="4pyrrol_synth_uPrphyn_synth"/>
</dbReference>
<dbReference type="STRING" id="869210.Marky_1870"/>
<dbReference type="KEGG" id="mhd:Marky_1870"/>
<dbReference type="InterPro" id="IPR036108">
    <property type="entry name" value="4pyrrol_syn_uPrphyn_synt_sf"/>
</dbReference>
<evidence type="ECO:0000313" key="3">
    <source>
        <dbReference type="Proteomes" id="UP000007030"/>
    </source>
</evidence>
<dbReference type="InterPro" id="IPR039793">
    <property type="entry name" value="UROS/Hem4"/>
</dbReference>
<feature type="domain" description="Tetrapyrrole biosynthesis uroporphyrinogen III synthase" evidence="1">
    <location>
        <begin position="19"/>
        <end position="258"/>
    </location>
</feature>
<gene>
    <name evidence="2" type="ordered locus">Marky_1870</name>
</gene>
<dbReference type="AlphaFoldDB" id="F2NR23"/>
<dbReference type="eggNOG" id="COG1587">
    <property type="taxonomic scope" value="Bacteria"/>
</dbReference>
<sequence>MLSLKGKRVALTGPRRAAELARIVEKLGGTPLVRPTQGTAFLDPARLEPLLARLVREGVDWVLLTTGMGTEALARAAAAVGLGEAFLDLLARARLAARGYKTVKALKALGLWPAVVAADGTTAGLRRALAAQAFEGRRVALQLFGVPAPGLAGWLVARGARVVEVWPYRHLPPDPAVVETLAREVLEGAVDAVAFTSAVQVHHFFEGVRALGRLGPVLEAFSGPVVAVSVGRVTREALTEAGVTRVVMPEEERMGAMIMALARYYEEVHACGTSR</sequence>
<accession>F2NR23</accession>
<dbReference type="Proteomes" id="UP000007030">
    <property type="component" value="Chromosome"/>
</dbReference>
<dbReference type="SUPFAM" id="SSF69618">
    <property type="entry name" value="HemD-like"/>
    <property type="match status" value="1"/>
</dbReference>
<dbReference type="CDD" id="cd06578">
    <property type="entry name" value="HemD"/>
    <property type="match status" value="1"/>
</dbReference>
<dbReference type="Gene3D" id="3.40.50.10090">
    <property type="match status" value="2"/>
</dbReference>
<evidence type="ECO:0000259" key="1">
    <source>
        <dbReference type="Pfam" id="PF02602"/>
    </source>
</evidence>
<reference evidence="2 3" key="1">
    <citation type="journal article" date="2012" name="Stand. Genomic Sci.">
        <title>Complete genome sequence of the aerobic, heterotroph Marinithermus hydrothermalis type strain (T1(T)) from a deep-sea hydrothermal vent chimney.</title>
        <authorList>
            <person name="Copeland A."/>
            <person name="Gu W."/>
            <person name="Yasawong M."/>
            <person name="Lapidus A."/>
            <person name="Lucas S."/>
            <person name="Deshpande S."/>
            <person name="Pagani I."/>
            <person name="Tapia R."/>
            <person name="Cheng J.F."/>
            <person name="Goodwin L.A."/>
            <person name="Pitluck S."/>
            <person name="Liolios K."/>
            <person name="Ivanova N."/>
            <person name="Mavromatis K."/>
            <person name="Mikhailova N."/>
            <person name="Pati A."/>
            <person name="Chen A."/>
            <person name="Palaniappan K."/>
            <person name="Land M."/>
            <person name="Pan C."/>
            <person name="Brambilla E.M."/>
            <person name="Rohde M."/>
            <person name="Tindall B.J."/>
            <person name="Sikorski J."/>
            <person name="Goker M."/>
            <person name="Detter J.C."/>
            <person name="Bristow J."/>
            <person name="Eisen J.A."/>
            <person name="Markowitz V."/>
            <person name="Hugenholtz P."/>
            <person name="Kyrpides N.C."/>
            <person name="Klenk H.P."/>
            <person name="Woyke T."/>
        </authorList>
    </citation>
    <scope>NUCLEOTIDE SEQUENCE [LARGE SCALE GENOMIC DNA]</scope>
    <source>
        <strain evidence="3">DSM 14884 / JCM 11576 / T1</strain>
    </source>
</reference>